<dbReference type="NCBIfam" id="TIGR00254">
    <property type="entry name" value="GGDEF"/>
    <property type="match status" value="1"/>
</dbReference>
<dbReference type="SMART" id="SM00267">
    <property type="entry name" value="GGDEF"/>
    <property type="match status" value="1"/>
</dbReference>
<dbReference type="PROSITE" id="PS50887">
    <property type="entry name" value="GGDEF"/>
    <property type="match status" value="1"/>
</dbReference>
<keyword evidence="4 5" id="KW-0472">Membrane</keyword>
<feature type="domain" description="CHASE" evidence="6">
    <location>
        <begin position="108"/>
        <end position="199"/>
    </location>
</feature>
<dbReference type="InterPro" id="IPR052163">
    <property type="entry name" value="DGC-Regulatory_Protein"/>
</dbReference>
<keyword evidence="9" id="KW-1185">Reference proteome</keyword>
<keyword evidence="2 5" id="KW-0812">Transmembrane</keyword>
<dbReference type="RefSeq" id="WP_088767580.1">
    <property type="nucleotide sequence ID" value="NZ_CP022133.1"/>
</dbReference>
<gene>
    <name evidence="8" type="ORF">CEW91_02810</name>
</gene>
<proteinExistence type="predicted"/>
<evidence type="ECO:0000313" key="9">
    <source>
        <dbReference type="Proteomes" id="UP000197717"/>
    </source>
</evidence>
<evidence type="ECO:0000259" key="7">
    <source>
        <dbReference type="PROSITE" id="PS50887"/>
    </source>
</evidence>
<dbReference type="SUPFAM" id="SSF55073">
    <property type="entry name" value="Nucleotide cyclase"/>
    <property type="match status" value="1"/>
</dbReference>
<dbReference type="InterPro" id="IPR000160">
    <property type="entry name" value="GGDEF_dom"/>
</dbReference>
<dbReference type="InterPro" id="IPR029787">
    <property type="entry name" value="Nucleotide_cyclase"/>
</dbReference>
<dbReference type="Pfam" id="PF00990">
    <property type="entry name" value="GGDEF"/>
    <property type="match status" value="1"/>
</dbReference>
<organism evidence="8 9">
    <name type="scientific">Idiomarina piscisalsi</name>
    <dbReference type="NCBI Taxonomy" id="1096243"/>
    <lineage>
        <taxon>Bacteria</taxon>
        <taxon>Pseudomonadati</taxon>
        <taxon>Pseudomonadota</taxon>
        <taxon>Gammaproteobacteria</taxon>
        <taxon>Alteromonadales</taxon>
        <taxon>Idiomarinaceae</taxon>
        <taxon>Idiomarina</taxon>
    </lineage>
</organism>
<protein>
    <submittedName>
        <fullName evidence="8">Sensor domain-containing diguanylate cyclase</fullName>
    </submittedName>
</protein>
<evidence type="ECO:0000313" key="8">
    <source>
        <dbReference type="EMBL" id="ASG65145.1"/>
    </source>
</evidence>
<dbReference type="PANTHER" id="PTHR46663">
    <property type="entry name" value="DIGUANYLATE CYCLASE DGCT-RELATED"/>
    <property type="match status" value="1"/>
</dbReference>
<dbReference type="Gene3D" id="3.30.70.270">
    <property type="match status" value="1"/>
</dbReference>
<dbReference type="Gene3D" id="3.30.450.350">
    <property type="entry name" value="CHASE domain"/>
    <property type="match status" value="1"/>
</dbReference>
<dbReference type="InterPro" id="IPR042240">
    <property type="entry name" value="CHASE_sf"/>
</dbReference>
<feature type="transmembrane region" description="Helical" evidence="5">
    <location>
        <begin position="261"/>
        <end position="281"/>
    </location>
</feature>
<reference evidence="8 9" key="1">
    <citation type="submission" date="2017-06" db="EMBL/GenBank/DDBJ databases">
        <title>Complete genome sequence of Idiomarina piscisalsi strain 10PY1A isolated from soil of Soudi Arabia.</title>
        <authorList>
            <person name="Kim M.-C."/>
            <person name="Jung B.K."/>
            <person name="Budiyanto F."/>
            <person name="Nzila A."/>
            <person name="Shin J.-H."/>
        </authorList>
    </citation>
    <scope>NUCLEOTIDE SEQUENCE [LARGE SCALE GENOMIC DNA]</scope>
    <source>
        <strain evidence="8 9">10PY1A</strain>
    </source>
</reference>
<feature type="domain" description="GGDEF" evidence="7">
    <location>
        <begin position="320"/>
        <end position="447"/>
    </location>
</feature>
<sequence>MVKKKSPLVALVLFVIGLIPVVFLSSWVTSLAADRLQQSANDEALEELLLAKSTLEASLFRDVFLSDSLATVFSIDPEIAYKNFHAIAGRMLEKSENVRNIGVAPDDIIAKNFPTEGNEKAIGLDFRTVPSQYETVLAARLSKDVYLAGPLELVQGGTAIIARLPIFDDYPRSENYWGSISVVIDYEKLMKASGLSNMSNAKIALRGVNGLGQQGEVFEGDVSSFNNADYQGKIVVPNGEWWIAANFDTTLTDRQKLALTASYWGIVALYAILYGGVYLLWRYYRAERKLANQDPLTGLFNRRFVFSYLEKLLSKQRDSAQFCILAIDLNRFKSINDVLGHEVGDDMLRLVAESLEESTRASDIVARLGGDEFLVILNRVDNNNVAEQKLNQIKQYVESKAIQTETGSIAPSLSIGFSLSSETNNGIPSLLKIADERMYKNKQDKTS</sequence>
<evidence type="ECO:0000259" key="6">
    <source>
        <dbReference type="PROSITE" id="PS50839"/>
    </source>
</evidence>
<dbReference type="Pfam" id="PF03924">
    <property type="entry name" value="CHASE"/>
    <property type="match status" value="1"/>
</dbReference>
<accession>A0ABN5AMP3</accession>
<keyword evidence="3 5" id="KW-1133">Transmembrane helix</keyword>
<evidence type="ECO:0000256" key="1">
    <source>
        <dbReference type="ARBA" id="ARBA00004370"/>
    </source>
</evidence>
<evidence type="ECO:0000256" key="2">
    <source>
        <dbReference type="ARBA" id="ARBA00022692"/>
    </source>
</evidence>
<dbReference type="SMART" id="SM01079">
    <property type="entry name" value="CHASE"/>
    <property type="match status" value="1"/>
</dbReference>
<dbReference type="InterPro" id="IPR006189">
    <property type="entry name" value="CHASE_dom"/>
</dbReference>
<dbReference type="PANTHER" id="PTHR46663:SF2">
    <property type="entry name" value="GGDEF DOMAIN-CONTAINING PROTEIN"/>
    <property type="match status" value="1"/>
</dbReference>
<evidence type="ECO:0000256" key="5">
    <source>
        <dbReference type="SAM" id="Phobius"/>
    </source>
</evidence>
<dbReference type="Proteomes" id="UP000197717">
    <property type="component" value="Chromosome"/>
</dbReference>
<dbReference type="InterPro" id="IPR043128">
    <property type="entry name" value="Rev_trsase/Diguanyl_cyclase"/>
</dbReference>
<evidence type="ECO:0000256" key="3">
    <source>
        <dbReference type="ARBA" id="ARBA00022989"/>
    </source>
</evidence>
<dbReference type="CDD" id="cd01949">
    <property type="entry name" value="GGDEF"/>
    <property type="match status" value="1"/>
</dbReference>
<dbReference type="EMBL" id="CP022133">
    <property type="protein sequence ID" value="ASG65145.1"/>
    <property type="molecule type" value="Genomic_DNA"/>
</dbReference>
<evidence type="ECO:0000256" key="4">
    <source>
        <dbReference type="ARBA" id="ARBA00023136"/>
    </source>
</evidence>
<dbReference type="PROSITE" id="PS50839">
    <property type="entry name" value="CHASE"/>
    <property type="match status" value="1"/>
</dbReference>
<name>A0ABN5AMP3_9GAMM</name>
<comment type="subcellular location">
    <subcellularLocation>
        <location evidence="1">Membrane</location>
    </subcellularLocation>
</comment>